<comment type="caution">
    <text evidence="2">The sequence shown here is derived from an EMBL/GenBank/DDBJ whole genome shotgun (WGS) entry which is preliminary data.</text>
</comment>
<feature type="compositionally biased region" description="Basic residues" evidence="1">
    <location>
        <begin position="25"/>
        <end position="37"/>
    </location>
</feature>
<evidence type="ECO:0000256" key="1">
    <source>
        <dbReference type="SAM" id="MobiDB-lite"/>
    </source>
</evidence>
<keyword evidence="3" id="KW-1185">Reference proteome</keyword>
<gene>
    <name evidence="2" type="ORF">WQQ_06830</name>
</gene>
<dbReference type="Proteomes" id="UP000003704">
    <property type="component" value="Unassembled WGS sequence"/>
</dbReference>
<evidence type="ECO:0000313" key="3">
    <source>
        <dbReference type="Proteomes" id="UP000003704"/>
    </source>
</evidence>
<reference evidence="2 3" key="1">
    <citation type="journal article" date="2012" name="J. Bacteriol.">
        <title>Genome Sequence of n-Alkane-Degrading Hydrocarboniphaga effusa Strain AP103T (ATCC BAA-332T).</title>
        <authorList>
            <person name="Chang H.K."/>
            <person name="Zylstra G.J."/>
            <person name="Chae J.C."/>
        </authorList>
    </citation>
    <scope>NUCLEOTIDE SEQUENCE [LARGE SCALE GENOMIC DNA]</scope>
    <source>
        <strain evidence="2 3">AP103</strain>
    </source>
</reference>
<feature type="compositionally biased region" description="Basic and acidic residues" evidence="1">
    <location>
        <begin position="76"/>
        <end position="85"/>
    </location>
</feature>
<dbReference type="EMBL" id="AKGD01000001">
    <property type="protein sequence ID" value="EIT70546.1"/>
    <property type="molecule type" value="Genomic_DNA"/>
</dbReference>
<proteinExistence type="predicted"/>
<sequence length="85" mass="9166">MGHGRAIRGKKATPRPSIRCDRFSARHPRMLRHRPRHGLSDGDSLLPSGDSNTLAGSAVPRRQAVASSKACRPALLHHDGRASPS</sequence>
<feature type="compositionally biased region" description="Basic residues" evidence="1">
    <location>
        <begin position="1"/>
        <end position="13"/>
    </location>
</feature>
<protein>
    <submittedName>
        <fullName evidence="2">Uncharacterized protein</fullName>
    </submittedName>
</protein>
<feature type="compositionally biased region" description="Low complexity" evidence="1">
    <location>
        <begin position="41"/>
        <end position="51"/>
    </location>
</feature>
<organism evidence="2 3">
    <name type="scientific">Hydrocarboniphaga effusa AP103</name>
    <dbReference type="NCBI Taxonomy" id="1172194"/>
    <lineage>
        <taxon>Bacteria</taxon>
        <taxon>Pseudomonadati</taxon>
        <taxon>Pseudomonadota</taxon>
        <taxon>Gammaproteobacteria</taxon>
        <taxon>Nevskiales</taxon>
        <taxon>Nevskiaceae</taxon>
        <taxon>Hydrocarboniphaga</taxon>
    </lineage>
</organism>
<dbReference type="STRING" id="1172194.WQQ_06830"/>
<evidence type="ECO:0000313" key="2">
    <source>
        <dbReference type="EMBL" id="EIT70546.1"/>
    </source>
</evidence>
<accession>I8I3F4</accession>
<dbReference type="AlphaFoldDB" id="I8I3F4"/>
<name>I8I3F4_9GAMM</name>
<feature type="region of interest" description="Disordered" evidence="1">
    <location>
        <begin position="1"/>
        <end position="85"/>
    </location>
</feature>